<sequence length="76" mass="8097">MYSTFTSLVESISDGISFSYALKLRFFQGNGCCSSNSSAAKKIPLPICQSRKVPPSLGIPSIIYGSTAGLEKTTRS</sequence>
<organism evidence="1 2">
    <name type="scientific">Puccinia graminis f. sp. tritici</name>
    <dbReference type="NCBI Taxonomy" id="56615"/>
    <lineage>
        <taxon>Eukaryota</taxon>
        <taxon>Fungi</taxon>
        <taxon>Dikarya</taxon>
        <taxon>Basidiomycota</taxon>
        <taxon>Pucciniomycotina</taxon>
        <taxon>Pucciniomycetes</taxon>
        <taxon>Pucciniales</taxon>
        <taxon>Pucciniaceae</taxon>
        <taxon>Puccinia</taxon>
    </lineage>
</organism>
<gene>
    <name evidence="1" type="ORF">PGTUg99_015346</name>
</gene>
<reference evidence="1 2" key="1">
    <citation type="submission" date="2019-05" db="EMBL/GenBank/DDBJ databases">
        <title>Emergence of the Ug99 lineage of the wheat stem rust pathogen through somatic hybridization.</title>
        <authorList>
            <person name="Li F."/>
            <person name="Upadhyaya N.M."/>
            <person name="Sperschneider J."/>
            <person name="Matny O."/>
            <person name="Nguyen-Phuc H."/>
            <person name="Mago R."/>
            <person name="Raley C."/>
            <person name="Miller M.E."/>
            <person name="Silverstein K.A.T."/>
            <person name="Henningsen E."/>
            <person name="Hirsch C.D."/>
            <person name="Visser B."/>
            <person name="Pretorius Z.A."/>
            <person name="Steffenson B.J."/>
            <person name="Schwessinger B."/>
            <person name="Dodds P.N."/>
            <person name="Figueroa M."/>
        </authorList>
    </citation>
    <scope>NUCLEOTIDE SEQUENCE [LARGE SCALE GENOMIC DNA]</scope>
    <source>
        <strain evidence="1 2">Ug99</strain>
    </source>
</reference>
<dbReference type="AlphaFoldDB" id="A0A5B0PDQ0"/>
<proteinExistence type="predicted"/>
<comment type="caution">
    <text evidence="1">The sequence shown here is derived from an EMBL/GenBank/DDBJ whole genome shotgun (WGS) entry which is preliminary data.</text>
</comment>
<name>A0A5B0PDQ0_PUCGR</name>
<accession>A0A5B0PDQ0</accession>
<evidence type="ECO:0000313" key="2">
    <source>
        <dbReference type="Proteomes" id="UP000325313"/>
    </source>
</evidence>
<dbReference type="Proteomes" id="UP000325313">
    <property type="component" value="Unassembled WGS sequence"/>
</dbReference>
<dbReference type="EMBL" id="VDEP01000346">
    <property type="protein sequence ID" value="KAA1098774.1"/>
    <property type="molecule type" value="Genomic_DNA"/>
</dbReference>
<evidence type="ECO:0000313" key="1">
    <source>
        <dbReference type="EMBL" id="KAA1098774.1"/>
    </source>
</evidence>
<protein>
    <submittedName>
        <fullName evidence="1">Uncharacterized protein</fullName>
    </submittedName>
</protein>